<feature type="transmembrane region" description="Helical" evidence="1">
    <location>
        <begin position="846"/>
        <end position="873"/>
    </location>
</feature>
<feature type="transmembrane region" description="Helical" evidence="1">
    <location>
        <begin position="894"/>
        <end position="911"/>
    </location>
</feature>
<reference evidence="2" key="2">
    <citation type="journal article" date="2023" name="Microbiol Resour">
        <title>Decontamination and Annotation of the Draft Genome Sequence of the Oomycete Lagenidium giganteum ARSEF 373.</title>
        <authorList>
            <person name="Morgan W.R."/>
            <person name="Tartar A."/>
        </authorList>
    </citation>
    <scope>NUCLEOTIDE SEQUENCE</scope>
    <source>
        <strain evidence="2">ARSEF 373</strain>
    </source>
</reference>
<organism evidence="2 3">
    <name type="scientific">Lagenidium giganteum</name>
    <dbReference type="NCBI Taxonomy" id="4803"/>
    <lineage>
        <taxon>Eukaryota</taxon>
        <taxon>Sar</taxon>
        <taxon>Stramenopiles</taxon>
        <taxon>Oomycota</taxon>
        <taxon>Peronosporomycetes</taxon>
        <taxon>Pythiales</taxon>
        <taxon>Pythiaceae</taxon>
    </lineage>
</organism>
<evidence type="ECO:0000256" key="1">
    <source>
        <dbReference type="SAM" id="Phobius"/>
    </source>
</evidence>
<name>A0AAV2YXT3_9STRA</name>
<keyword evidence="1" id="KW-0812">Transmembrane</keyword>
<dbReference type="AlphaFoldDB" id="A0AAV2YXT3"/>
<proteinExistence type="predicted"/>
<dbReference type="Proteomes" id="UP001146120">
    <property type="component" value="Unassembled WGS sequence"/>
</dbReference>
<accession>A0AAV2YXT3</accession>
<evidence type="ECO:0000313" key="2">
    <source>
        <dbReference type="EMBL" id="DAZ99497.1"/>
    </source>
</evidence>
<keyword evidence="1" id="KW-0472">Membrane</keyword>
<keyword evidence="1" id="KW-1133">Transmembrane helix</keyword>
<protein>
    <submittedName>
        <fullName evidence="2">Uncharacterized protein</fullName>
    </submittedName>
</protein>
<gene>
    <name evidence="2" type="ORF">N0F65_001682</name>
</gene>
<comment type="caution">
    <text evidence="2">The sequence shown here is derived from an EMBL/GenBank/DDBJ whole genome shotgun (WGS) entry which is preliminary data.</text>
</comment>
<dbReference type="EMBL" id="DAKRPA010000082">
    <property type="protein sequence ID" value="DAZ99497.1"/>
    <property type="molecule type" value="Genomic_DNA"/>
</dbReference>
<sequence length="1084" mass="121815">MHSASIVPSPEATNAVRTASVGSATPPQRRSWSSVTAAVAVLLQVAWALAIPIKNVAVIGYPRFVEDRVDTVVNTSYPGMTHASESLNGTAVLAIVQDVLLLSLGDITIRRKLEEKGDFVIDDLSPVLTPKQHNVFSVYYGLVLQSSEVFAGTLTPRSETVVINGSHGNQTEVTITCAAEDAFIQGMRCTNADGTPCDDSSFVDAVPNPTTKLEFVDLNATFANETVGWHNSAGLLAFVEYAHQLMRLILSKQDWATAVQLFSSATIVYAPYDVRTMSQLDEQGRLVMPDEATLWSNSGAYLKYGKRNFSSCAVTEVLLSYIYTRAYVLDMIQSMLTNHSLYNVSSTIVPVDPRVKDRAAVLFSSDLHVTVTIGAGAHKDDYQDKPRLLFHRLMTQSSSSLALFKHDREMQGAMLMGSSMRAIWHFVRYPNSYYSYMTPQVRDDDVNLNYHIIGAFHTGFNGMKFDFTHNTMAVWKLQEQSKAKSVAAVADAFDTEQQFAEWYRNYELDPANGLLDAVSRYFGRMDAKPEKQVECYQGLFRKFAQVAWVMALRLKPVMNHLAYTSMVDGGDPASWTTKQMLVTELMGEDPYGNRVEIPYVRPTLSPNTGNAWVMIPLLRAFIQAHNTSVVTDMLMAEMNQTYTTLIELEAGDTHFRDVVFCPLGRIKFGVSESDDKASMYNKLYQPMRSLVTEFMNNVSAIYDAMSNAIDAVAIPDAFALYNRSHPIFNYEGAPVYWAYRPFSIGLIRLTTKEAPIQADLARFKASFVCYDTLELRYLNVSNRCWNELRTTQETRVQLFSEGLRVITFSMWSMGVVLNIIGSYVAFEYCVTLWRCWNLSGREHVPWSLALSLSIQSIGMLNLLKCTIMALGVLPLIISYHLKSDSEFRQDGHEYAPAVVELFVALGMTWYLRLGMEIGRYRIRLKHFNKWFFVTTSYVRNLGVFLVCLVRLAIPVEQGEFDAGVIKLLFDPKDAPPKDKLSQLFLHAGFDRNWHGVLGQNMHGWSHLGLLYEGWLVVQRDGGGLGMVRSRYLDFAHPASTRTLTLDRRTYLDISGESVVARQSKRDIAKDSVKPHLLGSTMDRT</sequence>
<feature type="transmembrane region" description="Helical" evidence="1">
    <location>
        <begin position="805"/>
        <end position="826"/>
    </location>
</feature>
<feature type="transmembrane region" description="Helical" evidence="1">
    <location>
        <begin position="931"/>
        <end position="953"/>
    </location>
</feature>
<keyword evidence="3" id="KW-1185">Reference proteome</keyword>
<evidence type="ECO:0000313" key="3">
    <source>
        <dbReference type="Proteomes" id="UP001146120"/>
    </source>
</evidence>
<reference evidence="2" key="1">
    <citation type="submission" date="2022-11" db="EMBL/GenBank/DDBJ databases">
        <authorList>
            <person name="Morgan W.R."/>
            <person name="Tartar A."/>
        </authorList>
    </citation>
    <scope>NUCLEOTIDE SEQUENCE</scope>
    <source>
        <strain evidence="2">ARSEF 373</strain>
    </source>
</reference>